<feature type="region of interest" description="Disordered" evidence="3">
    <location>
        <begin position="219"/>
        <end position="340"/>
    </location>
</feature>
<feature type="compositionally biased region" description="Polar residues" evidence="3">
    <location>
        <begin position="56"/>
        <end position="67"/>
    </location>
</feature>
<evidence type="ECO:0000259" key="5">
    <source>
        <dbReference type="Pfam" id="PF12780"/>
    </source>
</evidence>
<feature type="compositionally biased region" description="Polar residues" evidence="3">
    <location>
        <begin position="220"/>
        <end position="229"/>
    </location>
</feature>
<evidence type="ECO:0000256" key="1">
    <source>
        <dbReference type="ARBA" id="ARBA00008887"/>
    </source>
</evidence>
<dbReference type="SUPFAM" id="SSF52540">
    <property type="entry name" value="P-loop containing nucleoside triphosphate hydrolases"/>
    <property type="match status" value="1"/>
</dbReference>
<dbReference type="Gene3D" id="6.10.140.1060">
    <property type="match status" value="1"/>
</dbReference>
<dbReference type="GO" id="GO:0007018">
    <property type="term" value="P:microtubule-based movement"/>
    <property type="evidence" value="ECO:0007669"/>
    <property type="project" value="InterPro"/>
</dbReference>
<dbReference type="OrthoDB" id="6371447at2759"/>
<dbReference type="GO" id="GO:0051959">
    <property type="term" value="F:dynein light intermediate chain binding"/>
    <property type="evidence" value="ECO:0007669"/>
    <property type="project" value="InterPro"/>
</dbReference>
<feature type="compositionally biased region" description="Low complexity" evidence="3">
    <location>
        <begin position="1682"/>
        <end position="1698"/>
    </location>
</feature>
<evidence type="ECO:0000313" key="8">
    <source>
        <dbReference type="Proteomes" id="UP000283509"/>
    </source>
</evidence>
<dbReference type="PANTHER" id="PTHR45703:SF36">
    <property type="entry name" value="DYNEIN HEAVY CHAIN, CYTOPLASMIC"/>
    <property type="match status" value="1"/>
</dbReference>
<feature type="compositionally biased region" description="Low complexity" evidence="3">
    <location>
        <begin position="230"/>
        <end position="276"/>
    </location>
</feature>
<dbReference type="GO" id="GO:0045505">
    <property type="term" value="F:dynein intermediate chain binding"/>
    <property type="evidence" value="ECO:0007669"/>
    <property type="project" value="InterPro"/>
</dbReference>
<dbReference type="EMBL" id="QCYY01001677">
    <property type="protein sequence ID" value="ROT76271.1"/>
    <property type="molecule type" value="Genomic_DNA"/>
</dbReference>
<keyword evidence="2" id="KW-0175">Coiled coil</keyword>
<keyword evidence="8" id="KW-1185">Reference proteome</keyword>
<dbReference type="InterPro" id="IPR024317">
    <property type="entry name" value="Dynein_heavy_chain_D4_dom"/>
</dbReference>
<protein>
    <submittedName>
        <fullName evidence="7">Uncharacterized protein</fullName>
    </submittedName>
</protein>
<dbReference type="Pfam" id="PF12777">
    <property type="entry name" value="MT"/>
    <property type="match status" value="1"/>
</dbReference>
<dbReference type="Gene3D" id="3.40.50.300">
    <property type="entry name" value="P-loop containing nucleotide triphosphate hydrolases"/>
    <property type="match status" value="2"/>
</dbReference>
<dbReference type="InterPro" id="IPR026983">
    <property type="entry name" value="DHC"/>
</dbReference>
<dbReference type="InterPro" id="IPR027417">
    <property type="entry name" value="P-loop_NTPase"/>
</dbReference>
<comment type="caution">
    <text evidence="7">The sequence shown here is derived from an EMBL/GenBank/DDBJ whole genome shotgun (WGS) entry which is preliminary data.</text>
</comment>
<evidence type="ECO:0000256" key="3">
    <source>
        <dbReference type="SAM" id="MobiDB-lite"/>
    </source>
</evidence>
<reference evidence="7 8" key="2">
    <citation type="submission" date="2019-01" db="EMBL/GenBank/DDBJ databases">
        <title>The decoding of complex shrimp genome reveals the adaptation for benthos swimmer, frequently molting mechanism and breeding impact on genome.</title>
        <authorList>
            <person name="Sun Y."/>
            <person name="Gao Y."/>
            <person name="Yu Y."/>
        </authorList>
    </citation>
    <scope>NUCLEOTIDE SEQUENCE [LARGE SCALE GENOMIC DNA]</scope>
    <source>
        <tissue evidence="7">Muscle</tissue>
    </source>
</reference>
<dbReference type="STRING" id="6689.A0A423TII8"/>
<evidence type="ECO:0000256" key="2">
    <source>
        <dbReference type="SAM" id="Coils"/>
    </source>
</evidence>
<dbReference type="InterPro" id="IPR035706">
    <property type="entry name" value="AAA_9"/>
</dbReference>
<dbReference type="PANTHER" id="PTHR45703">
    <property type="entry name" value="DYNEIN HEAVY CHAIN"/>
    <property type="match status" value="1"/>
</dbReference>
<evidence type="ECO:0000313" key="7">
    <source>
        <dbReference type="EMBL" id="ROT76271.1"/>
    </source>
</evidence>
<dbReference type="Proteomes" id="UP000283509">
    <property type="component" value="Unassembled WGS sequence"/>
</dbReference>
<evidence type="ECO:0000259" key="6">
    <source>
        <dbReference type="Pfam" id="PF12781"/>
    </source>
</evidence>
<dbReference type="InterPro" id="IPR024743">
    <property type="entry name" value="Dynein_HC_stalk"/>
</dbReference>
<reference evidence="7 8" key="1">
    <citation type="submission" date="2018-04" db="EMBL/GenBank/DDBJ databases">
        <authorList>
            <person name="Zhang X."/>
            <person name="Yuan J."/>
            <person name="Li F."/>
            <person name="Xiang J."/>
        </authorList>
    </citation>
    <scope>NUCLEOTIDE SEQUENCE [LARGE SCALE GENOMIC DNA]</scope>
    <source>
        <tissue evidence="7">Muscle</tissue>
    </source>
</reference>
<dbReference type="Gene3D" id="1.20.920.20">
    <property type="match status" value="1"/>
</dbReference>
<organism evidence="7 8">
    <name type="scientific">Penaeus vannamei</name>
    <name type="common">Whiteleg shrimp</name>
    <name type="synonym">Litopenaeus vannamei</name>
    <dbReference type="NCBI Taxonomy" id="6689"/>
    <lineage>
        <taxon>Eukaryota</taxon>
        <taxon>Metazoa</taxon>
        <taxon>Ecdysozoa</taxon>
        <taxon>Arthropoda</taxon>
        <taxon>Crustacea</taxon>
        <taxon>Multicrustacea</taxon>
        <taxon>Malacostraca</taxon>
        <taxon>Eumalacostraca</taxon>
        <taxon>Eucarida</taxon>
        <taxon>Decapoda</taxon>
        <taxon>Dendrobranchiata</taxon>
        <taxon>Penaeoidea</taxon>
        <taxon>Penaeidae</taxon>
        <taxon>Penaeus</taxon>
    </lineage>
</organism>
<feature type="coiled-coil region" evidence="2">
    <location>
        <begin position="692"/>
        <end position="754"/>
    </location>
</feature>
<name>A0A423TII8_PENVA</name>
<feature type="coiled-coil region" evidence="2">
    <location>
        <begin position="891"/>
        <end position="932"/>
    </location>
</feature>
<sequence>MKYVHLSGHGLTTFLDIFERHRAPATRVIRFRCTPLSTAHELFSCMIGDLLPSTPPTDQSATSSGSDGENPIHDCLDPSMSQRDAFENIPILAPGDEGFSLLILEDVHLQLDSGGTLGTIWEIFRHMVEYGEVVCPSSGTRYRLQRVVPLLALSCHALPDQNVPARILRHCVVMGVPCISSRSCEHVVKVSLQDVLAELDEENFQPDATRDVVVELYQGLGQSSRPQTGSRPRTASRTRASSRPQTASRSRPSSRPQTASRSRASSRPRTASRPQTASRPATAEPPDEATEGPLSGPASDKGSAKDSFDLPDLDTSTSNGSRLDTGRKSRSASPRNTLPNLHHLLQLTEALRKNARLLQMTIGQSASLIAFEAGRIFSSVVESEEELSDRVFKIVKNKFEEVEEGLAWWPGQTEEGKKMMIHAKDYNEFVKNIQYPDGLQQIMFTQAHFMALLKLVITMETFWSHAVVVGPPGVGKLSLVKLAAHYTRARVYHLDDYRDEASRVGAVRSAVEASGVGGRRTVVVVRDHSVTPQLLDVLHSLAHTGWSETLLGRLRLRGLLEAIRLKGKELPRENKWMTYLEEDEVSSLRHRLITNVKRHLHVCLVSHSRHVARRILLPYDIPPHILHQMQAALPSIHLMLAREKGVTVTVSDYVEACRVTVTLLARRRTELRESLALFKGGMDKLQETGVNVEELKGELNELEPELKATQDEGNRLTQALAQHRNQVAQLRDQMVAQEERVKEKNDSVAAMNDEITQEVGEAMPALEATEKAVKALDKKDLVEVRVLNKPPDLVLAVMEPICILLNVKPDWASMKTLLGDPNMTKKLMEVEKDTISDATLRKLKKYTENPKFIPDEVAKVSKPCRPLCAWLKALDHYSQVLRNVEPKKLKLVELERELNGLQLDQRQLQQQLGQSERELAELQARYEACVCRRQQLDGGIKRATARLQRCTRLTTVLADEDSRWSAKIKVSQDPDGRSRGRLRRVHSRGVAVAYLGALTSAHRDQLLQNVVNILVTSGVVTPAKYDLMETLSTAEQRDTWEAADLYRDPACFLQAALVLSAIRRPLVLDPDYMVVRPMADPLHEEQGGLQVLHAGDEDLLSKVLTAAHARRPILVLHTPTHLTYNLRKLLEVPSHLQTSDGTLQEVVMILVTGSATPTPPPELCVHVTRVSFALPPLVRRASPQGPPAERVGFDVLKMEREDLYEQRASLTASIMRDQKALEAVDDTILKKLTQASTALLDNEELLAAFYEAKSTSAEFRTRLSECRRTLQKIGNVRDKYRPVATRGRLLFSTSTALRRLSRNYVFSFQHFLHLFSVCITSGGRTETLSFDQRIHSLVVSVTQLVVTHVSRALHPAHRLAFTTALCAAISADAGTLTPPAWRAVLDPSVLDERALVEAVMDLEVDFGGVGEDLLKGVRLQLSLHDLVTEVGLTGSRGPAEMPRGRISDFNALMLLRIAKPRQLVAGAREVVNIMLGDPHLLRPDLAKLGPEERKLPVLVWADYGRDVAGEVIGAAHARSVAGITRVIMATPAEKAGELDSVGVPHLASLLVNSVQQGGWIIVQGAESPSVLSTLLGAMTSLGSPDVKVHEDFRLVVTVSVTKAAPPDLTLLARPLYSQPAPTIPATLAAAATLINMHNYRHHYSGARWRRAVWQVAAAHTIASVTRHWHGHPPPPSVPPTHTPRTQIASGPSRPSSASPLPPTPTPTPELLDEPEARPSPGHVGLDGYVNLEELTETLKCLYKLSLDYALDDDTVVHFLAVVYGQQRAWQEIVYSIPGEVGVVSKEAAQSIVTAHLTACLQDLHNLTLDVEYRAFQDDLTTIASDIFEAPTSALDE</sequence>
<feature type="region of interest" description="Disordered" evidence="3">
    <location>
        <begin position="1666"/>
        <end position="1724"/>
    </location>
</feature>
<dbReference type="GO" id="GO:0030286">
    <property type="term" value="C:dynein complex"/>
    <property type="evidence" value="ECO:0007669"/>
    <property type="project" value="InterPro"/>
</dbReference>
<feature type="compositionally biased region" description="Pro residues" evidence="3">
    <location>
        <begin position="1671"/>
        <end position="1681"/>
    </location>
</feature>
<dbReference type="Pfam" id="PF12781">
    <property type="entry name" value="AAA_9"/>
    <property type="match status" value="1"/>
</dbReference>
<feature type="domain" description="Dynein heavy chain AAA module D4" evidence="5">
    <location>
        <begin position="444"/>
        <end position="606"/>
    </location>
</feature>
<comment type="similarity">
    <text evidence="1">Belongs to the dynein heavy chain family.</text>
</comment>
<dbReference type="Pfam" id="PF12780">
    <property type="entry name" value="AAA_8"/>
    <property type="match status" value="1"/>
</dbReference>
<feature type="domain" description="Dynein heavy chain ATP-binding dynein motor region" evidence="6">
    <location>
        <begin position="1039"/>
        <end position="1258"/>
    </location>
</feature>
<proteinExistence type="inferred from homology"/>
<gene>
    <name evidence="7" type="ORF">C7M84_005165</name>
</gene>
<feature type="domain" description="Dynein heavy chain coiled coil stalk" evidence="4">
    <location>
        <begin position="680"/>
        <end position="1010"/>
    </location>
</feature>
<evidence type="ECO:0000259" key="4">
    <source>
        <dbReference type="Pfam" id="PF12777"/>
    </source>
</evidence>
<feature type="region of interest" description="Disordered" evidence="3">
    <location>
        <begin position="54"/>
        <end position="74"/>
    </location>
</feature>
<accession>A0A423TII8</accession>
<dbReference type="Gene3D" id="1.10.8.1220">
    <property type="match status" value="1"/>
</dbReference>